<keyword evidence="2" id="KW-1185">Reference proteome</keyword>
<evidence type="ECO:0000313" key="2">
    <source>
        <dbReference type="Proteomes" id="UP000218418"/>
    </source>
</evidence>
<dbReference type="OrthoDB" id="488663at2"/>
<geneLocation type="plasmid" evidence="2">
    <name>Plasmid1 dna</name>
</geneLocation>
<gene>
    <name evidence="1" type="ORF">NIES267_72890</name>
</gene>
<name>A0A1Z4M2T4_9CYAN</name>
<reference evidence="1 2" key="1">
    <citation type="submission" date="2017-06" db="EMBL/GenBank/DDBJ databases">
        <title>Genome sequencing of cyanobaciteial culture collection at National Institute for Environmental Studies (NIES).</title>
        <authorList>
            <person name="Hirose Y."/>
            <person name="Shimura Y."/>
            <person name="Fujisawa T."/>
            <person name="Nakamura Y."/>
            <person name="Kawachi M."/>
        </authorList>
    </citation>
    <scope>NUCLEOTIDE SEQUENCE [LARGE SCALE GENOMIC DNA]</scope>
    <source>
        <strain evidence="1 2">NIES-267</strain>
        <plasmid evidence="2">Plasmid1 dna</plasmid>
    </source>
</reference>
<dbReference type="EMBL" id="AP018228">
    <property type="protein sequence ID" value="BAY87765.1"/>
    <property type="molecule type" value="Genomic_DNA"/>
</dbReference>
<proteinExistence type="predicted"/>
<evidence type="ECO:0000313" key="1">
    <source>
        <dbReference type="EMBL" id="BAY87765.1"/>
    </source>
</evidence>
<accession>A0A1Z4M2T4</accession>
<keyword evidence="1" id="KW-0614">Plasmid</keyword>
<organism evidence="1 2">
    <name type="scientific">Calothrix parasitica NIES-267</name>
    <dbReference type="NCBI Taxonomy" id="1973488"/>
    <lineage>
        <taxon>Bacteria</taxon>
        <taxon>Bacillati</taxon>
        <taxon>Cyanobacteriota</taxon>
        <taxon>Cyanophyceae</taxon>
        <taxon>Nostocales</taxon>
        <taxon>Calotrichaceae</taxon>
        <taxon>Calothrix</taxon>
    </lineage>
</organism>
<sequence>MSNYNSITKIWDALSIAQSNPIVENQLLFSQFLEKQSEQTILGSVEIDSDEHGKYRVWRDSQFLGTFHRDKKNGLWISQPCNYQLKPFFESSNDAVMFVVEMNALVTAA</sequence>
<dbReference type="AlphaFoldDB" id="A0A1Z4M2T4"/>
<protein>
    <submittedName>
        <fullName evidence="1">Uncharacterized protein</fullName>
    </submittedName>
</protein>
<dbReference type="Proteomes" id="UP000218418">
    <property type="component" value="Plasmid plasmid1"/>
</dbReference>